<feature type="domain" description="DUF985" evidence="1">
    <location>
        <begin position="6"/>
        <end position="137"/>
    </location>
</feature>
<reference evidence="2 3" key="1">
    <citation type="journal article" date="2016" name="Front. Microbiol.">
        <title>Comprehensive Phylogenetic Analysis of Bovine Non-aureus Staphylococci Species Based on Whole-Genome Sequencing.</title>
        <authorList>
            <person name="Naushad S."/>
            <person name="Barkema H.W."/>
            <person name="Luby C."/>
            <person name="Condas L.A."/>
            <person name="Nobrega D.B."/>
            <person name="Carson D.A."/>
            <person name="De Buck J."/>
        </authorList>
    </citation>
    <scope>NUCLEOTIDE SEQUENCE [LARGE SCALE GENOMIC DNA]</scope>
    <source>
        <strain evidence="2 3">SNUC 4554</strain>
    </source>
</reference>
<comment type="caution">
    <text evidence="2">The sequence shown here is derived from an EMBL/GenBank/DDBJ whole genome shotgun (WGS) entry which is preliminary data.</text>
</comment>
<evidence type="ECO:0000313" key="2">
    <source>
        <dbReference type="EMBL" id="RIM99597.1"/>
    </source>
</evidence>
<dbReference type="OrthoDB" id="9798288at2"/>
<dbReference type="CDD" id="cd06121">
    <property type="entry name" value="cupin_YML079wp"/>
    <property type="match status" value="1"/>
</dbReference>
<dbReference type="InterPro" id="IPR009327">
    <property type="entry name" value="Cupin_DUF985"/>
</dbReference>
<dbReference type="RefSeq" id="WP_119585969.1">
    <property type="nucleotide sequence ID" value="NZ_JAWVBF010000001.1"/>
</dbReference>
<dbReference type="PANTHER" id="PTHR33387">
    <property type="entry name" value="RMLC-LIKE JELLY ROLL FOLD PROTEIN"/>
    <property type="match status" value="1"/>
</dbReference>
<sequence length="168" mass="19301">MNQHVQSWISQLQLQPHPEGGYYKEVIKGTIGGANQRAQYSSIYFLLTHDNISHFHRIDADEIWYYHDGDSLMIHMIHPDGRYEQVSLGKNIEAGDVLQYVVPKGTIFASSVEGQNAYALVGCMCQPAFKFEHFELLSQSWLNEQYPNLEDINMRYALAAEAIEQNEF</sequence>
<dbReference type="Proteomes" id="UP000286317">
    <property type="component" value="Unassembled WGS sequence"/>
</dbReference>
<dbReference type="InterPro" id="IPR011051">
    <property type="entry name" value="RmlC_Cupin_sf"/>
</dbReference>
<evidence type="ECO:0000259" key="1">
    <source>
        <dbReference type="Pfam" id="PF06172"/>
    </source>
</evidence>
<dbReference type="EMBL" id="QXUF01000067">
    <property type="protein sequence ID" value="RIM99597.1"/>
    <property type="molecule type" value="Genomic_DNA"/>
</dbReference>
<gene>
    <name evidence="2" type="ORF">BU112_09595</name>
</gene>
<keyword evidence="3" id="KW-1185">Reference proteome</keyword>
<dbReference type="Pfam" id="PF06172">
    <property type="entry name" value="Cupin_5"/>
    <property type="match status" value="1"/>
</dbReference>
<accession>A0A418IE55</accession>
<dbReference type="InterPro" id="IPR014710">
    <property type="entry name" value="RmlC-like_jellyroll"/>
</dbReference>
<dbReference type="PANTHER" id="PTHR33387:SF3">
    <property type="entry name" value="DUF985 DOMAIN-CONTAINING PROTEIN"/>
    <property type="match status" value="1"/>
</dbReference>
<dbReference type="Gene3D" id="2.60.120.10">
    <property type="entry name" value="Jelly Rolls"/>
    <property type="match status" value="1"/>
</dbReference>
<protein>
    <submittedName>
        <fullName evidence="2">Cupin domain-containing protein</fullName>
    </submittedName>
</protein>
<evidence type="ECO:0000313" key="3">
    <source>
        <dbReference type="Proteomes" id="UP000286317"/>
    </source>
</evidence>
<dbReference type="SUPFAM" id="SSF51182">
    <property type="entry name" value="RmlC-like cupins"/>
    <property type="match status" value="1"/>
</dbReference>
<organism evidence="2 3">
    <name type="scientific">Staphylococcus shinii</name>
    <dbReference type="NCBI Taxonomy" id="2912228"/>
    <lineage>
        <taxon>Bacteria</taxon>
        <taxon>Bacillati</taxon>
        <taxon>Bacillota</taxon>
        <taxon>Bacilli</taxon>
        <taxon>Bacillales</taxon>
        <taxon>Staphylococcaceae</taxon>
        <taxon>Staphylococcus</taxon>
    </lineage>
</organism>
<name>A0A418IE55_9STAP</name>
<dbReference type="InterPro" id="IPR039935">
    <property type="entry name" value="YML079W-like"/>
</dbReference>
<dbReference type="AlphaFoldDB" id="A0A418IE55"/>
<proteinExistence type="predicted"/>